<reference evidence="3" key="1">
    <citation type="submission" date="2016-10" db="EMBL/GenBank/DDBJ databases">
        <authorList>
            <person name="Varghese N."/>
            <person name="Submissions S."/>
        </authorList>
    </citation>
    <scope>NUCLEOTIDE SEQUENCE [LARGE SCALE GENOMIC DNA]</scope>
    <source>
        <strain evidence="3">DSM 44260</strain>
    </source>
</reference>
<dbReference type="PROSITE" id="PS00018">
    <property type="entry name" value="EF_HAND_1"/>
    <property type="match status" value="1"/>
</dbReference>
<dbReference type="STRING" id="155974.SAMN04487818_103213"/>
<feature type="domain" description="EF-hand" evidence="1">
    <location>
        <begin position="92"/>
        <end position="127"/>
    </location>
</feature>
<evidence type="ECO:0000259" key="1">
    <source>
        <dbReference type="PROSITE" id="PS50222"/>
    </source>
</evidence>
<dbReference type="InterPro" id="IPR011992">
    <property type="entry name" value="EF-hand-dom_pair"/>
</dbReference>
<dbReference type="Gene3D" id="1.10.238.10">
    <property type="entry name" value="EF-hand"/>
    <property type="match status" value="1"/>
</dbReference>
<dbReference type="AlphaFoldDB" id="A0A1H9NZ56"/>
<dbReference type="CDD" id="cd00051">
    <property type="entry name" value="EFh"/>
    <property type="match status" value="1"/>
</dbReference>
<sequence length="178" mass="19249">MASGFQRDKITGVFTAMDHDGDGLLTEADFTALADRWRQARGAPVGSDDHRRIATIMLGWWHTLRVAAGGADQVTVDDVLEVVDQLHAAPDAVTETAHAMFDAVDEDGDGRITPDEHQRLVDVWNGRPTALGTAFKSFDLDDDGTLSRAGFTTLWTDFWAGDDPAAPGTRLFGPLPGE</sequence>
<keyword evidence="3" id="KW-1185">Reference proteome</keyword>
<evidence type="ECO:0000313" key="3">
    <source>
        <dbReference type="Proteomes" id="UP000199051"/>
    </source>
</evidence>
<dbReference type="PROSITE" id="PS50222">
    <property type="entry name" value="EF_HAND_2"/>
    <property type="match status" value="1"/>
</dbReference>
<dbReference type="GO" id="GO:0005509">
    <property type="term" value="F:calcium ion binding"/>
    <property type="evidence" value="ECO:0007669"/>
    <property type="project" value="InterPro"/>
</dbReference>
<accession>A0A1H9NZ56</accession>
<dbReference type="Proteomes" id="UP000199051">
    <property type="component" value="Unassembled WGS sequence"/>
</dbReference>
<protein>
    <submittedName>
        <fullName evidence="2">Ca2+-binding protein, EF-hand superfamily</fullName>
    </submittedName>
</protein>
<dbReference type="InterPro" id="IPR002048">
    <property type="entry name" value="EF_hand_dom"/>
</dbReference>
<dbReference type="EMBL" id="FOGI01000003">
    <property type="protein sequence ID" value="SER41266.1"/>
    <property type="molecule type" value="Genomic_DNA"/>
</dbReference>
<proteinExistence type="predicted"/>
<evidence type="ECO:0000313" key="2">
    <source>
        <dbReference type="EMBL" id="SER41266.1"/>
    </source>
</evidence>
<gene>
    <name evidence="2" type="ORF">SAMN04487818_103213</name>
</gene>
<dbReference type="SUPFAM" id="SSF47473">
    <property type="entry name" value="EF-hand"/>
    <property type="match status" value="1"/>
</dbReference>
<dbReference type="InterPro" id="IPR018247">
    <property type="entry name" value="EF_Hand_1_Ca_BS"/>
</dbReference>
<dbReference type="Pfam" id="PF13202">
    <property type="entry name" value="EF-hand_5"/>
    <property type="match status" value="2"/>
</dbReference>
<organism evidence="2 3">
    <name type="scientific">Actinokineospora terrae</name>
    <dbReference type="NCBI Taxonomy" id="155974"/>
    <lineage>
        <taxon>Bacteria</taxon>
        <taxon>Bacillati</taxon>
        <taxon>Actinomycetota</taxon>
        <taxon>Actinomycetes</taxon>
        <taxon>Pseudonocardiales</taxon>
        <taxon>Pseudonocardiaceae</taxon>
        <taxon>Actinokineospora</taxon>
    </lineage>
</organism>
<name>A0A1H9NZ56_9PSEU</name>
<dbReference type="RefSeq" id="WP_092775670.1">
    <property type="nucleotide sequence ID" value="NZ_FOGI01000003.1"/>
</dbReference>